<evidence type="ECO:0000313" key="1">
    <source>
        <dbReference type="EMBL" id="KKN26836.1"/>
    </source>
</evidence>
<name>A0A0F9RPI0_9ZZZZ</name>
<comment type="caution">
    <text evidence="1">The sequence shown here is derived from an EMBL/GenBank/DDBJ whole genome shotgun (WGS) entry which is preliminary data.</text>
</comment>
<accession>A0A0F9RPI0</accession>
<gene>
    <name evidence="1" type="ORF">LCGC14_0870680</name>
</gene>
<dbReference type="EMBL" id="LAZR01002690">
    <property type="protein sequence ID" value="KKN26836.1"/>
    <property type="molecule type" value="Genomic_DNA"/>
</dbReference>
<dbReference type="AlphaFoldDB" id="A0A0F9RPI0"/>
<reference evidence="1" key="1">
    <citation type="journal article" date="2015" name="Nature">
        <title>Complex archaea that bridge the gap between prokaryotes and eukaryotes.</title>
        <authorList>
            <person name="Spang A."/>
            <person name="Saw J.H."/>
            <person name="Jorgensen S.L."/>
            <person name="Zaremba-Niedzwiedzka K."/>
            <person name="Martijn J."/>
            <person name="Lind A.E."/>
            <person name="van Eijk R."/>
            <person name="Schleper C."/>
            <person name="Guy L."/>
            <person name="Ettema T.J."/>
        </authorList>
    </citation>
    <scope>NUCLEOTIDE SEQUENCE</scope>
</reference>
<organism evidence="1">
    <name type="scientific">marine sediment metagenome</name>
    <dbReference type="NCBI Taxonomy" id="412755"/>
    <lineage>
        <taxon>unclassified sequences</taxon>
        <taxon>metagenomes</taxon>
        <taxon>ecological metagenomes</taxon>
    </lineage>
</organism>
<protein>
    <submittedName>
        <fullName evidence="1">Uncharacterized protein</fullName>
    </submittedName>
</protein>
<sequence>MAFSADDLRDIIEAQWSLTGEISKNATDNMKEPVQFFAYPQIPGNEVTKAVTVQKIQSEGNENNIEHPTFTEVQDIYEVTLYYRTIDVQFLSRDESFTNLEDMGDEVVRILRTQYSPSSGIGVYFQTQRAWTREDDYETAQPDLRRRLRFVLTTIESEDDTVFTGVNGLLIYDRDQGTGNQPGSDYTYTEANDVKSSSGYNIVRKLTRDSPHGIAKRATGLYSGTFEFETMVKEADVEGSTTNFIENIDALLSNGELPEVFLIKEARNKQGDRFRQSTRMQIIEKECLYQREDLARFRLVGEVIEPPVLSVT</sequence>
<proteinExistence type="predicted"/>